<dbReference type="GO" id="GO:0005730">
    <property type="term" value="C:nucleolus"/>
    <property type="evidence" value="ECO:0007669"/>
    <property type="project" value="UniProtKB-SubCell"/>
</dbReference>
<dbReference type="CDD" id="cd17747">
    <property type="entry name" value="BRCT_PARP1"/>
    <property type="match status" value="1"/>
</dbReference>
<evidence type="ECO:0000256" key="24">
    <source>
        <dbReference type="ARBA" id="ARBA00024164"/>
    </source>
</evidence>
<dbReference type="Pfam" id="PF00644">
    <property type="entry name" value="PARP"/>
    <property type="match status" value="1"/>
</dbReference>
<dbReference type="InterPro" id="IPR001357">
    <property type="entry name" value="BRCT_dom"/>
</dbReference>
<keyword evidence="13" id="KW-0677">Repeat</keyword>
<evidence type="ECO:0000259" key="34">
    <source>
        <dbReference type="PROSITE" id="PS50172"/>
    </source>
</evidence>
<evidence type="ECO:0000256" key="15">
    <source>
        <dbReference type="ARBA" id="ARBA00022771"/>
    </source>
</evidence>
<comment type="catalytic activity">
    <reaction evidence="23">
        <text>L-glutamyl-[protein] + NAD(+) = 5-O-(ADP-D-ribosyl)-L-glutamyl-[protein] + nicotinamide</text>
        <dbReference type="Rhea" id="RHEA:58224"/>
        <dbReference type="Rhea" id="RHEA-COMP:10208"/>
        <dbReference type="Rhea" id="RHEA-COMP:15089"/>
        <dbReference type="ChEBI" id="CHEBI:17154"/>
        <dbReference type="ChEBI" id="CHEBI:29973"/>
        <dbReference type="ChEBI" id="CHEBI:57540"/>
        <dbReference type="ChEBI" id="CHEBI:142540"/>
    </reaction>
    <physiologicalReaction direction="left-to-right" evidence="23">
        <dbReference type="Rhea" id="RHEA:58225"/>
    </physiologicalReaction>
</comment>
<evidence type="ECO:0000256" key="18">
    <source>
        <dbReference type="ARBA" id="ARBA00023015"/>
    </source>
</evidence>
<feature type="compositionally biased region" description="Basic and acidic residues" evidence="32">
    <location>
        <begin position="198"/>
        <end position="220"/>
    </location>
</feature>
<name>A0A087TFD3_STEMI</name>
<dbReference type="PIRSF" id="PIRSF000489">
    <property type="entry name" value="NAD_ADPRT"/>
    <property type="match status" value="1"/>
</dbReference>
<keyword evidence="5" id="KW-0963">Cytoplasm</keyword>
<evidence type="ECO:0000256" key="14">
    <source>
        <dbReference type="ARBA" id="ARBA00022765"/>
    </source>
</evidence>
<keyword evidence="8" id="KW-0399">Innate immunity</keyword>
<evidence type="ECO:0000256" key="5">
    <source>
        <dbReference type="ARBA" id="ARBA00022490"/>
    </source>
</evidence>
<feature type="region of interest" description="Disordered" evidence="32">
    <location>
        <begin position="197"/>
        <end position="220"/>
    </location>
</feature>
<evidence type="ECO:0000256" key="9">
    <source>
        <dbReference type="ARBA" id="ARBA00022676"/>
    </source>
</evidence>
<dbReference type="GO" id="GO:0016779">
    <property type="term" value="F:nucleotidyltransferase activity"/>
    <property type="evidence" value="ECO:0007669"/>
    <property type="project" value="UniProtKB-KW"/>
</dbReference>
<keyword evidence="15" id="KW-0863">Zinc-finger</keyword>
<feature type="domain" description="PARP alpha-helical" evidence="36">
    <location>
        <begin position="624"/>
        <end position="741"/>
    </location>
</feature>
<dbReference type="Pfam" id="PF00645">
    <property type="entry name" value="zf-PARP"/>
    <property type="match status" value="2"/>
</dbReference>
<feature type="domain" description="PARP-type" evidence="33">
    <location>
        <begin position="7"/>
        <end position="89"/>
    </location>
</feature>
<dbReference type="InterPro" id="IPR004102">
    <property type="entry name" value="Poly(ADP-ribose)pol_reg_dom"/>
</dbReference>
<feature type="domain" description="WGR" evidence="37">
    <location>
        <begin position="505"/>
        <end position="602"/>
    </location>
</feature>
<proteinExistence type="inferred from homology"/>
<dbReference type="PANTHER" id="PTHR10459:SF112">
    <property type="entry name" value="POLY [ADP-RIBOSE] POLYMERASE 1"/>
    <property type="match status" value="1"/>
</dbReference>
<dbReference type="GO" id="GO:0140815">
    <property type="term" value="F:NAD+-protein-histidine ADP-ribosyltransferase activity"/>
    <property type="evidence" value="ECO:0007669"/>
    <property type="project" value="RHEA"/>
</dbReference>
<dbReference type="GO" id="GO:0140807">
    <property type="term" value="F:NAD+-protein-glutamate ADP-ribosyltransferase activity"/>
    <property type="evidence" value="ECO:0007669"/>
    <property type="project" value="RHEA"/>
</dbReference>
<dbReference type="Gene3D" id="2.20.25.630">
    <property type="match status" value="1"/>
</dbReference>
<feature type="non-terminal residue" evidence="38">
    <location>
        <position position="975"/>
    </location>
</feature>
<organism evidence="38 39">
    <name type="scientific">Stegodyphus mimosarum</name>
    <name type="common">African social velvet spider</name>
    <dbReference type="NCBI Taxonomy" id="407821"/>
    <lineage>
        <taxon>Eukaryota</taxon>
        <taxon>Metazoa</taxon>
        <taxon>Ecdysozoa</taxon>
        <taxon>Arthropoda</taxon>
        <taxon>Chelicerata</taxon>
        <taxon>Arachnida</taxon>
        <taxon>Araneae</taxon>
        <taxon>Araneomorphae</taxon>
        <taxon>Entelegynae</taxon>
        <taxon>Eresoidea</taxon>
        <taxon>Eresidae</taxon>
        <taxon>Stegodyphus</taxon>
    </lineage>
</organism>
<dbReference type="Gene3D" id="1.10.20.130">
    <property type="match status" value="1"/>
</dbReference>
<dbReference type="Gene3D" id="3.40.50.10190">
    <property type="entry name" value="BRCT domain"/>
    <property type="match status" value="1"/>
</dbReference>
<dbReference type="GO" id="GO:0005829">
    <property type="term" value="C:cytosol"/>
    <property type="evidence" value="ECO:0007669"/>
    <property type="project" value="UniProtKB-SubCell"/>
</dbReference>
<evidence type="ECO:0000256" key="11">
    <source>
        <dbReference type="ARBA" id="ARBA00022695"/>
    </source>
</evidence>
<dbReference type="GO" id="GO:0051287">
    <property type="term" value="F:NAD binding"/>
    <property type="evidence" value="ECO:0007669"/>
    <property type="project" value="InterPro"/>
</dbReference>
<protein>
    <recommendedName>
        <fullName evidence="30 31">Poly [ADP-ribose] polymerase</fullName>
        <shortName evidence="31">PARP</shortName>
        <ecNumber evidence="31">2.4.2.-</ecNumber>
    </recommendedName>
</protein>
<dbReference type="EMBL" id="KK114971">
    <property type="protein sequence ID" value="KFM63822.1"/>
    <property type="molecule type" value="Genomic_DNA"/>
</dbReference>
<feature type="domain" description="BRCT" evidence="34">
    <location>
        <begin position="356"/>
        <end position="431"/>
    </location>
</feature>
<dbReference type="Pfam" id="PF02877">
    <property type="entry name" value="PARP_reg"/>
    <property type="match status" value="1"/>
</dbReference>
<comment type="catalytic activity">
    <reaction evidence="26">
        <text>NAD(+) + (ADP-D-ribosyl)n-acceptor = nicotinamide + (ADP-D-ribosyl)n+1-acceptor + H(+).</text>
        <dbReference type="EC" id="2.4.2.30"/>
    </reaction>
</comment>
<evidence type="ECO:0000259" key="35">
    <source>
        <dbReference type="PROSITE" id="PS51059"/>
    </source>
</evidence>
<dbReference type="SUPFAM" id="SSF56399">
    <property type="entry name" value="ADP-ribosylation"/>
    <property type="match status" value="1"/>
</dbReference>
<dbReference type="GO" id="GO:0140806">
    <property type="term" value="F:NAD+-protein-aspartate ADP-ribosyltransferase activity"/>
    <property type="evidence" value="ECO:0007669"/>
    <property type="project" value="RHEA"/>
</dbReference>
<dbReference type="GO" id="GO:0140805">
    <property type="term" value="F:NAD+-protein-serine ADP-ribosyltransferase activity"/>
    <property type="evidence" value="ECO:0007669"/>
    <property type="project" value="RHEA"/>
</dbReference>
<dbReference type="Gene3D" id="3.30.1740.10">
    <property type="entry name" value="Zinc finger, PARP-type"/>
    <property type="match status" value="2"/>
</dbReference>
<dbReference type="PROSITE" id="PS51060">
    <property type="entry name" value="PARP_ALPHA_HD"/>
    <property type="match status" value="1"/>
</dbReference>
<evidence type="ECO:0000256" key="4">
    <source>
        <dbReference type="ARBA" id="ARBA00022454"/>
    </source>
</evidence>
<dbReference type="InterPro" id="IPR049296">
    <property type="entry name" value="PARP1-like_PADR1_N"/>
</dbReference>
<dbReference type="Pfam" id="PF00533">
    <property type="entry name" value="BRCT"/>
    <property type="match status" value="1"/>
</dbReference>
<reference evidence="38 39" key="1">
    <citation type="submission" date="2013-11" db="EMBL/GenBank/DDBJ databases">
        <title>Genome sequencing of Stegodyphus mimosarum.</title>
        <authorList>
            <person name="Bechsgaard J."/>
        </authorList>
    </citation>
    <scope>NUCLEOTIDE SEQUENCE [LARGE SCALE GENOMIC DNA]</scope>
</reference>
<dbReference type="PROSITE" id="PS51059">
    <property type="entry name" value="PARP_CATALYTIC"/>
    <property type="match status" value="1"/>
</dbReference>
<evidence type="ECO:0000313" key="38">
    <source>
        <dbReference type="EMBL" id="KFM63822.1"/>
    </source>
</evidence>
<dbReference type="InterPro" id="IPR036957">
    <property type="entry name" value="Znf_PARP_sf"/>
</dbReference>
<dbReference type="OMA" id="MNFKYKY"/>
<dbReference type="GO" id="GO:0008270">
    <property type="term" value="F:zinc ion binding"/>
    <property type="evidence" value="ECO:0007669"/>
    <property type="project" value="UniProtKB-KW"/>
</dbReference>
<dbReference type="SMART" id="SM00773">
    <property type="entry name" value="WGR"/>
    <property type="match status" value="1"/>
</dbReference>
<dbReference type="GO" id="GO:0006302">
    <property type="term" value="P:double-strand break repair"/>
    <property type="evidence" value="ECO:0007669"/>
    <property type="project" value="TreeGrafter"/>
</dbReference>
<evidence type="ECO:0000256" key="20">
    <source>
        <dbReference type="ARBA" id="ARBA00023125"/>
    </source>
</evidence>
<keyword evidence="11" id="KW-0548">Nucleotidyltransferase</keyword>
<dbReference type="PROSITE" id="PS52007">
    <property type="entry name" value="PADR1"/>
    <property type="match status" value="1"/>
</dbReference>
<dbReference type="STRING" id="407821.A0A087TFD3"/>
<evidence type="ECO:0000259" key="36">
    <source>
        <dbReference type="PROSITE" id="PS51060"/>
    </source>
</evidence>
<dbReference type="SUPFAM" id="SSF57716">
    <property type="entry name" value="Glucocorticoid receptor-like (DNA-binding domain)"/>
    <property type="match status" value="2"/>
</dbReference>
<evidence type="ECO:0000256" key="23">
    <source>
        <dbReference type="ARBA" id="ARBA00024159"/>
    </source>
</evidence>
<evidence type="ECO:0000313" key="39">
    <source>
        <dbReference type="Proteomes" id="UP000054359"/>
    </source>
</evidence>
<evidence type="ECO:0000256" key="22">
    <source>
        <dbReference type="ARBA" id="ARBA00023242"/>
    </source>
</evidence>
<dbReference type="FunFam" id="1.20.142.10:FF:000001">
    <property type="entry name" value="Poly [ADP-ribose] polymerase"/>
    <property type="match status" value="1"/>
</dbReference>
<keyword evidence="39" id="KW-1185">Reference proteome</keyword>
<evidence type="ECO:0000256" key="28">
    <source>
        <dbReference type="ARBA" id="ARBA00048339"/>
    </source>
</evidence>
<dbReference type="GO" id="GO:0003950">
    <property type="term" value="F:NAD+ poly-ADP-ribosyltransferase activity"/>
    <property type="evidence" value="ECO:0007669"/>
    <property type="project" value="UniProtKB-UniRule"/>
</dbReference>
<feature type="domain" description="PARP-type" evidence="33">
    <location>
        <begin position="106"/>
        <end position="195"/>
    </location>
</feature>
<dbReference type="SUPFAM" id="SSF52113">
    <property type="entry name" value="BRCT domain"/>
    <property type="match status" value="1"/>
</dbReference>
<dbReference type="EC" id="2.4.2.-" evidence="31"/>
<comment type="catalytic activity">
    <reaction evidence="27">
        <text>L-histidyl-[protein] + NAD(+) = N(tele)-(ADP-D-ribosyl)-L-histidyl-[protein] + nicotinamide + H(+)</text>
        <dbReference type="Rhea" id="RHEA:72071"/>
        <dbReference type="Rhea" id="RHEA-COMP:9745"/>
        <dbReference type="Rhea" id="RHEA-COMP:18085"/>
        <dbReference type="ChEBI" id="CHEBI:15378"/>
        <dbReference type="ChEBI" id="CHEBI:17154"/>
        <dbReference type="ChEBI" id="CHEBI:29979"/>
        <dbReference type="ChEBI" id="CHEBI:57540"/>
        <dbReference type="ChEBI" id="CHEBI:191398"/>
    </reaction>
    <physiologicalReaction direction="left-to-right" evidence="27">
        <dbReference type="Rhea" id="RHEA:72072"/>
    </physiologicalReaction>
</comment>
<dbReference type="SMART" id="SM01336">
    <property type="entry name" value="zf-PARP"/>
    <property type="match status" value="2"/>
</dbReference>
<comment type="catalytic activity">
    <reaction evidence="24">
        <text>L-aspartyl-[protein] + NAD(+) = 4-O-(ADP-D-ribosyl)-L-aspartyl-[protein] + nicotinamide</text>
        <dbReference type="Rhea" id="RHEA:54424"/>
        <dbReference type="Rhea" id="RHEA-COMP:9867"/>
        <dbReference type="Rhea" id="RHEA-COMP:13832"/>
        <dbReference type="ChEBI" id="CHEBI:17154"/>
        <dbReference type="ChEBI" id="CHEBI:29961"/>
        <dbReference type="ChEBI" id="CHEBI:57540"/>
        <dbReference type="ChEBI" id="CHEBI:138102"/>
    </reaction>
    <physiologicalReaction direction="left-to-right" evidence="24">
        <dbReference type="Rhea" id="RHEA:54425"/>
    </physiologicalReaction>
</comment>
<dbReference type="Pfam" id="PF21728">
    <property type="entry name" value="PADR1_N"/>
    <property type="match status" value="1"/>
</dbReference>
<evidence type="ECO:0000256" key="13">
    <source>
        <dbReference type="ARBA" id="ARBA00022737"/>
    </source>
</evidence>
<keyword evidence="12" id="KW-0479">Metal-binding</keyword>
<evidence type="ECO:0000256" key="10">
    <source>
        <dbReference type="ARBA" id="ARBA00022679"/>
    </source>
</evidence>
<dbReference type="GO" id="GO:0140808">
    <property type="term" value="F:NAD+-protein-tyrosine ADP-ribosyltransferase activity"/>
    <property type="evidence" value="ECO:0007669"/>
    <property type="project" value="RHEA"/>
</dbReference>
<dbReference type="Pfam" id="PF08063">
    <property type="entry name" value="Zn_ribbon_PADR1"/>
    <property type="match status" value="1"/>
</dbReference>
<dbReference type="InterPro" id="IPR036616">
    <property type="entry name" value="Poly(ADP-ribose)pol_reg_dom_sf"/>
</dbReference>
<dbReference type="InterPro" id="IPR012982">
    <property type="entry name" value="PARP1-like_PADR1_Zn_ribbon"/>
</dbReference>
<gene>
    <name evidence="38" type="ORF">X975_04214</name>
</gene>
<comment type="catalytic activity">
    <reaction evidence="28">
        <text>L-tyrosyl-[protein] + NAD(+) = O-(ADP-D-ribosyl)-L-tyrosyl-[protein] + nicotinamide + H(+)</text>
        <dbReference type="Rhea" id="RHEA:58236"/>
        <dbReference type="Rhea" id="RHEA-COMP:10136"/>
        <dbReference type="Rhea" id="RHEA-COMP:15092"/>
        <dbReference type="ChEBI" id="CHEBI:15378"/>
        <dbReference type="ChEBI" id="CHEBI:17154"/>
        <dbReference type="ChEBI" id="CHEBI:46858"/>
        <dbReference type="ChEBI" id="CHEBI:57540"/>
        <dbReference type="ChEBI" id="CHEBI:142557"/>
    </reaction>
    <physiologicalReaction direction="left-to-right" evidence="28">
        <dbReference type="Rhea" id="RHEA:58237"/>
    </physiologicalReaction>
</comment>
<evidence type="ECO:0000256" key="6">
    <source>
        <dbReference type="ARBA" id="ARBA00022499"/>
    </source>
</evidence>
<dbReference type="PROSITE" id="PS50064">
    <property type="entry name" value="ZF_PARP_2"/>
    <property type="match status" value="2"/>
</dbReference>
<feature type="domain" description="PARP catalytic" evidence="35">
    <location>
        <begin position="750"/>
        <end position="975"/>
    </location>
</feature>
<dbReference type="PANTHER" id="PTHR10459">
    <property type="entry name" value="DNA LIGASE"/>
    <property type="match status" value="1"/>
</dbReference>
<evidence type="ECO:0000256" key="12">
    <source>
        <dbReference type="ARBA" id="ARBA00022723"/>
    </source>
</evidence>
<evidence type="ECO:0000256" key="2">
    <source>
        <dbReference type="ARBA" id="ARBA00004514"/>
    </source>
</evidence>
<dbReference type="CDD" id="cd08001">
    <property type="entry name" value="WGR_PARP1_like"/>
    <property type="match status" value="1"/>
</dbReference>
<evidence type="ECO:0000256" key="1">
    <source>
        <dbReference type="ARBA" id="ARBA00004286"/>
    </source>
</evidence>
<evidence type="ECO:0000256" key="26">
    <source>
        <dbReference type="ARBA" id="ARBA00033987"/>
    </source>
</evidence>
<accession>A0A087TFD3</accession>
<dbReference type="Pfam" id="PF05406">
    <property type="entry name" value="WGR"/>
    <property type="match status" value="1"/>
</dbReference>
<dbReference type="Gene3D" id="1.20.142.10">
    <property type="entry name" value="Poly(ADP-ribose) polymerase, regulatory domain"/>
    <property type="match status" value="1"/>
</dbReference>
<sequence>MDNDLPYIVEYSKSNRASCKICKNKIDKDCLRMGIMVQSPHFDGKVPLWHHSSCFFKKKKIKTTADIANFNNIRWEDQKTIKDHVEGGGTTNNKAASGGTKEISDFLIEYAKSSRSSCRECSEKIQKGEIRIAKIDSESPDAQRYGPIPRWHHADCFVKERQALEFTDDAEALPGFKTLSDEDKEVIKGKLPRIGVKRTSEETKSPVPEKKSKKADKKEDEALKAQNKLLYDMRDKLKANLSKKDMIALLEYNGQHISKGESNLLDHLSDCLIFGALKLCPECKNSKPRYKFDGYHCSGDVTEWTKCQYVTKSPEREIFKIPKEFKEEYDFLKDYKYVKRKRLFPSNPERPSSSSNKGLPLENFRIAVRGKFQVPRELITKQVKELGGTIHDKLDNLTSLIISSLDEVEKGGKIMTRARILNIHIVSYNFLDAVKKGVSPAQAVKANLISSWGDDPVVKFSGKQESKQEKSLAKSFSNSMSGPQTMKVSVVGGAAVDPESGLEDKTHVYQSRGDIYNAVLGKVDIAKGTNTYYKLQLLESNKGSKYWIFRAWGRVGTTIGGNKLEKMDNINDAISAFKALYFEKTNNEWDNRKNFVKQPGGLYPLDIDYGQECGELQELKPGANSKLPKPIQELICLIFDIEEMKKAMLEFEIDLKKMPLGKLSKKQIEAAYSVLTEAQQVLTDGCNPTKLLDVSNRFYTLIPHDFGLKKPPLLDNEDLIKSKIEMLDSLLEIEFAYSLLKGDGAESTKDPVDEHYDKLKTDIETLPHDSEEYKYIETYLHNTHAKTHDQYTLDLDEVFTIKRRGENEKYKKFKDLHNKKLLWHGSRLTNYVGILSQGLRIAPPEAPVTGYMFGKGIYFADMVSKSANYCYTTKKNPTGLLLLCEVALGNMYEKTSAEFVEKLPKDKHSTKGLGMTIPDPKEKAFIGDVEVPFGKPVKSNVSNSALLYNEYIVYNKNQVNIKYLLKVNFKWRRLH</sequence>
<dbReference type="AlphaFoldDB" id="A0A087TFD3"/>
<evidence type="ECO:0000256" key="8">
    <source>
        <dbReference type="ARBA" id="ARBA00022588"/>
    </source>
</evidence>
<keyword evidence="4" id="KW-0158">Chromosome</keyword>
<dbReference type="InterPro" id="IPR036420">
    <property type="entry name" value="BRCT_dom_sf"/>
</dbReference>
<dbReference type="SMART" id="SM01335">
    <property type="entry name" value="PADR1"/>
    <property type="match status" value="1"/>
</dbReference>
<keyword evidence="18" id="KW-0805">Transcription regulation</keyword>
<dbReference type="PROSITE" id="PS50172">
    <property type="entry name" value="BRCT"/>
    <property type="match status" value="1"/>
</dbReference>
<keyword evidence="21" id="KW-0804">Transcription</keyword>
<dbReference type="GO" id="GO:0003677">
    <property type="term" value="F:DNA binding"/>
    <property type="evidence" value="ECO:0007669"/>
    <property type="project" value="UniProtKB-KW"/>
</dbReference>
<evidence type="ECO:0000256" key="17">
    <source>
        <dbReference type="ARBA" id="ARBA00022859"/>
    </source>
</evidence>
<dbReference type="InterPro" id="IPR012317">
    <property type="entry name" value="Poly(ADP-ribose)pol_cat_dom"/>
</dbReference>
<evidence type="ECO:0000256" key="19">
    <source>
        <dbReference type="ARBA" id="ARBA00023027"/>
    </source>
</evidence>
<keyword evidence="19 31" id="KW-0520">NAD</keyword>
<comment type="catalytic activity">
    <reaction evidence="29">
        <text>L-seryl-[protein] + NAD(+) = O-(ADP-D-ribosyl)-L-seryl-[protein] + nicotinamide + H(+)</text>
        <dbReference type="Rhea" id="RHEA:58232"/>
        <dbReference type="Rhea" id="RHEA-COMP:9863"/>
        <dbReference type="Rhea" id="RHEA-COMP:15091"/>
        <dbReference type="ChEBI" id="CHEBI:15378"/>
        <dbReference type="ChEBI" id="CHEBI:17154"/>
        <dbReference type="ChEBI" id="CHEBI:29999"/>
        <dbReference type="ChEBI" id="CHEBI:57540"/>
        <dbReference type="ChEBI" id="CHEBI:142556"/>
    </reaction>
    <physiologicalReaction direction="left-to-right" evidence="29">
        <dbReference type="Rhea" id="RHEA:58233"/>
    </physiologicalReaction>
</comment>
<comment type="similarity">
    <text evidence="25">Belongs to the ARTD/PARP family.</text>
</comment>
<dbReference type="FunFam" id="3.90.228.10:FF:000002">
    <property type="entry name" value="Poly [ADP-ribose] polymerase"/>
    <property type="match status" value="1"/>
</dbReference>
<keyword evidence="10 31" id="KW-0808">Transferase</keyword>
<keyword evidence="22" id="KW-0539">Nucleus</keyword>
<dbReference type="Proteomes" id="UP000054359">
    <property type="component" value="Unassembled WGS sequence"/>
</dbReference>
<dbReference type="GO" id="GO:0045087">
    <property type="term" value="P:innate immune response"/>
    <property type="evidence" value="ECO:0007669"/>
    <property type="project" value="UniProtKB-KW"/>
</dbReference>
<dbReference type="GO" id="GO:0070212">
    <property type="term" value="P:protein poly-ADP-ribosylation"/>
    <property type="evidence" value="ECO:0007669"/>
    <property type="project" value="TreeGrafter"/>
</dbReference>
<dbReference type="InterPro" id="IPR038650">
    <property type="entry name" value="PADR1_C_dom_sf"/>
</dbReference>
<evidence type="ECO:0000256" key="16">
    <source>
        <dbReference type="ARBA" id="ARBA00022833"/>
    </source>
</evidence>
<evidence type="ECO:0000259" key="33">
    <source>
        <dbReference type="PROSITE" id="PS50064"/>
    </source>
</evidence>
<dbReference type="InterPro" id="IPR050800">
    <property type="entry name" value="ARTD/PARP"/>
</dbReference>
<evidence type="ECO:0000256" key="32">
    <source>
        <dbReference type="SAM" id="MobiDB-lite"/>
    </source>
</evidence>
<dbReference type="PROSITE" id="PS51977">
    <property type="entry name" value="WGR"/>
    <property type="match status" value="1"/>
</dbReference>
<dbReference type="SUPFAM" id="SSF47587">
    <property type="entry name" value="Domain of poly(ADP-ribose) polymerase"/>
    <property type="match status" value="1"/>
</dbReference>
<dbReference type="CDD" id="cd01437">
    <property type="entry name" value="parp_like"/>
    <property type="match status" value="1"/>
</dbReference>
<evidence type="ECO:0000256" key="25">
    <source>
        <dbReference type="ARBA" id="ARBA00024347"/>
    </source>
</evidence>
<comment type="subcellular location">
    <subcellularLocation>
        <location evidence="1">Chromosome</location>
    </subcellularLocation>
    <subcellularLocation>
        <location evidence="2">Cytoplasm</location>
        <location evidence="2">Cytosol</location>
    </subcellularLocation>
    <subcellularLocation>
        <location evidence="3">Nucleus</location>
        <location evidence="3">Nucleolus</location>
    </subcellularLocation>
</comment>
<dbReference type="InterPro" id="IPR001510">
    <property type="entry name" value="Znf_PARP"/>
</dbReference>
<dbReference type="InterPro" id="IPR036930">
    <property type="entry name" value="WGR_dom_sf"/>
</dbReference>
<evidence type="ECO:0000259" key="37">
    <source>
        <dbReference type="PROSITE" id="PS51977"/>
    </source>
</evidence>
<dbReference type="InterPro" id="IPR008288">
    <property type="entry name" value="PARP"/>
</dbReference>
<keyword evidence="6" id="KW-1017">Isopeptide bond</keyword>
<keyword evidence="9 31" id="KW-0328">Glycosyltransferase</keyword>
<evidence type="ECO:0000256" key="7">
    <source>
        <dbReference type="ARBA" id="ARBA00022533"/>
    </source>
</evidence>
<dbReference type="InterPro" id="IPR008893">
    <property type="entry name" value="WGR_domain"/>
</dbReference>
<dbReference type="OrthoDB" id="429950at2759"/>
<evidence type="ECO:0000256" key="31">
    <source>
        <dbReference type="RuleBase" id="RU362114"/>
    </source>
</evidence>
<keyword evidence="7" id="KW-0021">Allosteric enzyme</keyword>
<evidence type="ECO:0000256" key="21">
    <source>
        <dbReference type="ARBA" id="ARBA00023163"/>
    </source>
</evidence>
<dbReference type="GO" id="GO:0005694">
    <property type="term" value="C:chromosome"/>
    <property type="evidence" value="ECO:0007669"/>
    <property type="project" value="UniProtKB-SubCell"/>
</dbReference>
<evidence type="ECO:0000256" key="3">
    <source>
        <dbReference type="ARBA" id="ARBA00004604"/>
    </source>
</evidence>
<evidence type="ECO:0000256" key="29">
    <source>
        <dbReference type="ARBA" id="ARBA00048575"/>
    </source>
</evidence>
<keyword evidence="17" id="KW-0391">Immunity</keyword>
<evidence type="ECO:0000256" key="30">
    <source>
        <dbReference type="ARBA" id="ARBA00071874"/>
    </source>
</evidence>
<dbReference type="Gene3D" id="3.90.228.10">
    <property type="match status" value="1"/>
</dbReference>
<keyword evidence="14" id="KW-0013">ADP-ribosylation</keyword>
<dbReference type="SUPFAM" id="SSF142921">
    <property type="entry name" value="WGR domain-like"/>
    <property type="match status" value="1"/>
</dbReference>
<dbReference type="PROSITE" id="PS00347">
    <property type="entry name" value="ZF_PARP_1"/>
    <property type="match status" value="1"/>
</dbReference>
<evidence type="ECO:0000256" key="27">
    <source>
        <dbReference type="ARBA" id="ARBA00048241"/>
    </source>
</evidence>
<keyword evidence="20" id="KW-0238">DNA-binding</keyword>
<keyword evidence="16" id="KW-0862">Zinc</keyword>